<keyword evidence="3" id="KW-1185">Reference proteome</keyword>
<gene>
    <name evidence="2" type="ORF">Aiant_00900</name>
</gene>
<dbReference type="EMBL" id="AP023356">
    <property type="protein sequence ID" value="BCJ39433.1"/>
    <property type="molecule type" value="Genomic_DNA"/>
</dbReference>
<reference evidence="2 3" key="1">
    <citation type="submission" date="2020-08" db="EMBL/GenBank/DDBJ databases">
        <title>Whole genome shotgun sequence of Actinoplanes ianthinogenes NBRC 13996.</title>
        <authorList>
            <person name="Komaki H."/>
            <person name="Tamura T."/>
        </authorList>
    </citation>
    <scope>NUCLEOTIDE SEQUENCE [LARGE SCALE GENOMIC DNA]</scope>
    <source>
        <strain evidence="2 3">NBRC 13996</strain>
    </source>
</reference>
<dbReference type="Proteomes" id="UP000676967">
    <property type="component" value="Chromosome"/>
</dbReference>
<name>A0ABN6C2U5_9ACTN</name>
<evidence type="ECO:0000313" key="3">
    <source>
        <dbReference type="Proteomes" id="UP000676967"/>
    </source>
</evidence>
<sequence>MRGTSQEDTDHLSEAVHQIEQDISDTLAERDHDVPDALLDRMIDTLTTLSGVTGLHPAVTERVWAALGFALKTRYMRGLRSTPGTDDIDRSIAVYRSVLSRQPPPGDYAVLANLAQAHLGRQVKRPHDAANARDTMLLHAHTLDAAPDDAQLLTAVQNTGVLLRLPILQDPGIPDLGLAVLAAALGRARDRAEPGSETERWAAHAHAETLSVARR</sequence>
<dbReference type="RefSeq" id="WP_189334158.1">
    <property type="nucleotide sequence ID" value="NZ_AP023356.1"/>
</dbReference>
<evidence type="ECO:0000256" key="1">
    <source>
        <dbReference type="SAM" id="MobiDB-lite"/>
    </source>
</evidence>
<protein>
    <submittedName>
        <fullName evidence="2">Uncharacterized protein</fullName>
    </submittedName>
</protein>
<organism evidence="2 3">
    <name type="scientific">Actinoplanes ianthinogenes</name>
    <dbReference type="NCBI Taxonomy" id="122358"/>
    <lineage>
        <taxon>Bacteria</taxon>
        <taxon>Bacillati</taxon>
        <taxon>Actinomycetota</taxon>
        <taxon>Actinomycetes</taxon>
        <taxon>Micromonosporales</taxon>
        <taxon>Micromonosporaceae</taxon>
        <taxon>Actinoplanes</taxon>
    </lineage>
</organism>
<accession>A0ABN6C2U5</accession>
<proteinExistence type="predicted"/>
<feature type="compositionally biased region" description="Basic and acidic residues" evidence="1">
    <location>
        <begin position="192"/>
        <end position="207"/>
    </location>
</feature>
<evidence type="ECO:0000313" key="2">
    <source>
        <dbReference type="EMBL" id="BCJ39433.1"/>
    </source>
</evidence>
<feature type="region of interest" description="Disordered" evidence="1">
    <location>
        <begin position="192"/>
        <end position="215"/>
    </location>
</feature>